<evidence type="ECO:0000313" key="3">
    <source>
        <dbReference type="Proteomes" id="UP001211688"/>
    </source>
</evidence>
<feature type="region of interest" description="Disordered" evidence="1">
    <location>
        <begin position="210"/>
        <end position="273"/>
    </location>
</feature>
<evidence type="ECO:0000256" key="1">
    <source>
        <dbReference type="SAM" id="MobiDB-lite"/>
    </source>
</evidence>
<feature type="compositionally biased region" description="Basic and acidic residues" evidence="1">
    <location>
        <begin position="233"/>
        <end position="255"/>
    </location>
</feature>
<sequence length="273" mass="30062">MGLQVTVENLDEVDSKYHDLYTERDGKYVLTGVDGLKTQADIDRLQGALTKERNDHKKVRDSLSVLGDRKLDEVLALADRVPELEAAASGKLDDEKINGIVEARIKTRVAPVERERDNLRKENGELQTRVADFETQSRTRKVHDAVREAVGKSQGFTQSAVEDALMYAERTFEVTEDGAVVTRDAVGVTPGIDPAVWLTEMMNKKPHWWGPTQGGGATGNRQGGGGGGQNPFTREHWNMTEQGRLLKENRARAEQLARSAGTTVGGGMPPEKK</sequence>
<dbReference type="GeneID" id="79413006"/>
<dbReference type="EMBL" id="OP882271">
    <property type="protein sequence ID" value="WAX22438.1"/>
    <property type="molecule type" value="Genomic_DNA"/>
</dbReference>
<dbReference type="Proteomes" id="UP001211688">
    <property type="component" value="Segment"/>
</dbReference>
<feature type="compositionally biased region" description="Gly residues" evidence="1">
    <location>
        <begin position="263"/>
        <end position="273"/>
    </location>
</feature>
<evidence type="ECO:0000313" key="2">
    <source>
        <dbReference type="EMBL" id="WAX22438.1"/>
    </source>
</evidence>
<dbReference type="KEGG" id="vg:79413006"/>
<protein>
    <submittedName>
        <fullName evidence="2">Minor structural protein</fullName>
    </submittedName>
</protein>
<feature type="compositionally biased region" description="Gly residues" evidence="1">
    <location>
        <begin position="212"/>
        <end position="229"/>
    </location>
</feature>
<name>A0AAF0AGT4_9CAUD</name>
<reference evidence="2" key="1">
    <citation type="submission" date="2022-11" db="EMBL/GenBank/DDBJ databases">
        <authorList>
            <person name="Jaryenneh J.D."/>
            <person name="Schoeniger J.S."/>
            <person name="Mageeney C.M."/>
        </authorList>
    </citation>
    <scope>NUCLEOTIDE SEQUENCE</scope>
</reference>
<proteinExistence type="predicted"/>
<keyword evidence="3" id="KW-1185">Reference proteome</keyword>
<organism evidence="2 3">
    <name type="scientific">Pseudomonas phage MiCath</name>
    <dbReference type="NCBI Taxonomy" id="3003729"/>
    <lineage>
        <taxon>Viruses</taxon>
        <taxon>Duplodnaviria</taxon>
        <taxon>Heunggongvirae</taxon>
        <taxon>Uroviricota</taxon>
        <taxon>Caudoviricetes</taxon>
        <taxon>Queuovirinae</taxon>
        <taxon>Micathvirus</taxon>
        <taxon>Micathvirus micath</taxon>
    </lineage>
</organism>
<accession>A0AAF0AGT4</accession>
<dbReference type="RefSeq" id="YP_010719866.1">
    <property type="nucleotide sequence ID" value="NC_072502.1"/>
</dbReference>